<protein>
    <recommendedName>
        <fullName evidence="4">Large ribosomal subunit protein uL10</fullName>
    </recommendedName>
    <alternativeName>
        <fullName evidence="5">60S acidic ribosomal protein P0</fullName>
    </alternativeName>
</protein>
<feature type="domain" description="Large ribosomal subunit protein uL10-like insertion" evidence="6">
    <location>
        <begin position="109"/>
        <end position="178"/>
    </location>
</feature>
<dbReference type="GO" id="GO:0070180">
    <property type="term" value="F:large ribosomal subunit rRNA binding"/>
    <property type="evidence" value="ECO:0007669"/>
    <property type="project" value="EnsemblFungi"/>
</dbReference>
<evidence type="ECO:0000256" key="1">
    <source>
        <dbReference type="ARBA" id="ARBA00008889"/>
    </source>
</evidence>
<dbReference type="InterPro" id="IPR040637">
    <property type="entry name" value="Ribosomal_uL10-like_insert"/>
</dbReference>
<dbReference type="PANTHER" id="PTHR45699:SF3">
    <property type="entry name" value="LARGE RIBOSOMAL SUBUNIT PROTEIN UL10"/>
    <property type="match status" value="1"/>
</dbReference>
<dbReference type="CDD" id="cd05795">
    <property type="entry name" value="Ribosomal_P0_L10e"/>
    <property type="match status" value="1"/>
</dbReference>
<gene>
    <name evidence="7" type="ORF">NOR_04586</name>
</gene>
<comment type="similarity">
    <text evidence="1">Belongs to the universal ribosomal protein uL10 family.</text>
</comment>
<evidence type="ECO:0000313" key="8">
    <source>
        <dbReference type="Proteomes" id="UP000243498"/>
    </source>
</evidence>
<dbReference type="OMA" id="DMNPFKL"/>
<dbReference type="STRING" id="1081105.A0A167E2S7"/>
<dbReference type="OrthoDB" id="10259902at2759"/>
<dbReference type="Proteomes" id="UP000243498">
    <property type="component" value="Unassembled WGS sequence"/>
</dbReference>
<dbReference type="PANTHER" id="PTHR45699">
    <property type="entry name" value="60S ACIDIC RIBOSOMAL PROTEIN P0"/>
    <property type="match status" value="1"/>
</dbReference>
<dbReference type="FunFam" id="3.90.105.20:FF:000001">
    <property type="entry name" value="60S acidic ribosomal protein P0"/>
    <property type="match status" value="1"/>
</dbReference>
<dbReference type="InterPro" id="IPR050323">
    <property type="entry name" value="Ribosomal_protein_uL10"/>
</dbReference>
<keyword evidence="2 7" id="KW-0689">Ribosomal protein</keyword>
<dbReference type="InterPro" id="IPR043141">
    <property type="entry name" value="Ribosomal_uL10-like_sf"/>
</dbReference>
<dbReference type="Gene3D" id="3.90.105.20">
    <property type="match status" value="1"/>
</dbReference>
<dbReference type="Pfam" id="PF17777">
    <property type="entry name" value="RL10P_insert"/>
    <property type="match status" value="1"/>
</dbReference>
<accession>A0A167E2S7</accession>
<proteinExistence type="inferred from homology"/>
<dbReference type="EMBL" id="AZHC01000012">
    <property type="protein sequence ID" value="OAA43219.1"/>
    <property type="molecule type" value="Genomic_DNA"/>
</dbReference>
<reference evidence="7 8" key="1">
    <citation type="journal article" date="2016" name="Genome Biol. Evol.">
        <title>Divergent and convergent evolution of fungal pathogenicity.</title>
        <authorList>
            <person name="Shang Y."/>
            <person name="Xiao G."/>
            <person name="Zheng P."/>
            <person name="Cen K."/>
            <person name="Zhan S."/>
            <person name="Wang C."/>
        </authorList>
    </citation>
    <scope>NUCLEOTIDE SEQUENCE [LARGE SCALE GENOMIC DNA]</scope>
    <source>
        <strain evidence="7 8">RCEF 4871</strain>
    </source>
</reference>
<dbReference type="AlphaFoldDB" id="A0A167E2S7"/>
<keyword evidence="8" id="KW-1185">Reference proteome</keyword>
<dbReference type="GO" id="GO:0000027">
    <property type="term" value="P:ribosomal large subunit assembly"/>
    <property type="evidence" value="ECO:0007669"/>
    <property type="project" value="EnsemblFungi"/>
</dbReference>
<evidence type="ECO:0000259" key="6">
    <source>
        <dbReference type="Pfam" id="PF17777"/>
    </source>
</evidence>
<sequence>MGGKSANKAGYFDKLKGLLEAYRSVFVVAIDNVSSQQMHEVRHSLRKDGVVLMGKNTMVRRALKTFINDTPEYERLLPFVKGNVGFVFTNGDLKDIRDKLLANRVAAPARAGAVAPVDVWIPAGNTGMEPGKTSFFQALGVPTKIARGTIEITTDLKLVETGNKVGPSEATLLNMMNISPFTYGLGIEQVYDQGQAFPAEILDIGEEQLLGTLTKAITTIATISLAINFPTMPSVMHSVVNSYKNILAVAVETEISWPEIEDLKDRIANPEAYAAAAPAAAASSGGAAAAPAAEEKKDESEEEDDEGFGGLLYVHLAPFLYRCFELELTSYAVTKCYPPGITALGWLSKLRLGLRYMHLAKGYIGRLMVNQDVWKCPLDTRHVMKAMPRISALK</sequence>
<organism evidence="7 8">
    <name type="scientific">Metarhizium rileyi (strain RCEF 4871)</name>
    <name type="common">Nomuraea rileyi</name>
    <dbReference type="NCBI Taxonomy" id="1649241"/>
    <lineage>
        <taxon>Eukaryota</taxon>
        <taxon>Fungi</taxon>
        <taxon>Dikarya</taxon>
        <taxon>Ascomycota</taxon>
        <taxon>Pezizomycotina</taxon>
        <taxon>Sordariomycetes</taxon>
        <taxon>Hypocreomycetidae</taxon>
        <taxon>Hypocreales</taxon>
        <taxon>Clavicipitaceae</taxon>
        <taxon>Metarhizium</taxon>
    </lineage>
</organism>
<dbReference type="SUPFAM" id="SSF160369">
    <property type="entry name" value="Ribosomal protein L10-like"/>
    <property type="match status" value="1"/>
</dbReference>
<keyword evidence="3" id="KW-0687">Ribonucleoprotein</keyword>
<evidence type="ECO:0000313" key="7">
    <source>
        <dbReference type="EMBL" id="OAA43219.1"/>
    </source>
</evidence>
<dbReference type="Pfam" id="PF00428">
    <property type="entry name" value="Ribosomal_60s"/>
    <property type="match status" value="1"/>
</dbReference>
<name>A0A167E2S7_METRR</name>
<evidence type="ECO:0000256" key="4">
    <source>
        <dbReference type="ARBA" id="ARBA00035202"/>
    </source>
</evidence>
<evidence type="ECO:0000256" key="5">
    <source>
        <dbReference type="ARBA" id="ARBA00035444"/>
    </source>
</evidence>
<comment type="caution">
    <text evidence="7">The sequence shown here is derived from an EMBL/GenBank/DDBJ whole genome shotgun (WGS) entry which is preliminary data.</text>
</comment>
<dbReference type="InterPro" id="IPR043164">
    <property type="entry name" value="Ribosomal_uL10-like_insert_sf"/>
</dbReference>
<dbReference type="InterPro" id="IPR001790">
    <property type="entry name" value="Ribosomal_uL10"/>
</dbReference>
<dbReference type="Pfam" id="PF00466">
    <property type="entry name" value="Ribosomal_L10"/>
    <property type="match status" value="1"/>
</dbReference>
<dbReference type="GO" id="GO:0022625">
    <property type="term" value="C:cytosolic large ribosomal subunit"/>
    <property type="evidence" value="ECO:0007669"/>
    <property type="project" value="EnsemblFungi"/>
</dbReference>
<dbReference type="GO" id="GO:0003735">
    <property type="term" value="F:structural constituent of ribosome"/>
    <property type="evidence" value="ECO:0007669"/>
    <property type="project" value="EnsemblFungi"/>
</dbReference>
<evidence type="ECO:0000256" key="2">
    <source>
        <dbReference type="ARBA" id="ARBA00022980"/>
    </source>
</evidence>
<dbReference type="Gene3D" id="3.30.70.1730">
    <property type="match status" value="1"/>
</dbReference>
<evidence type="ECO:0000256" key="3">
    <source>
        <dbReference type="ARBA" id="ARBA00023274"/>
    </source>
</evidence>
<dbReference type="GO" id="GO:0002181">
    <property type="term" value="P:cytoplasmic translation"/>
    <property type="evidence" value="ECO:0007669"/>
    <property type="project" value="EnsemblFungi"/>
</dbReference>